<feature type="region of interest" description="Disordered" evidence="1">
    <location>
        <begin position="1"/>
        <end position="71"/>
    </location>
</feature>
<evidence type="ECO:0000256" key="1">
    <source>
        <dbReference type="SAM" id="MobiDB-lite"/>
    </source>
</evidence>
<feature type="compositionally biased region" description="Polar residues" evidence="1">
    <location>
        <begin position="1"/>
        <end position="28"/>
    </location>
</feature>
<proteinExistence type="predicted"/>
<protein>
    <submittedName>
        <fullName evidence="2">Uncharacterized protein</fullName>
    </submittedName>
</protein>
<accession>A0ABP8K0D5</accession>
<reference evidence="3" key="1">
    <citation type="journal article" date="2019" name="Int. J. Syst. Evol. Microbiol.">
        <title>The Global Catalogue of Microorganisms (GCM) 10K type strain sequencing project: providing services to taxonomists for standard genome sequencing and annotation.</title>
        <authorList>
            <consortium name="The Broad Institute Genomics Platform"/>
            <consortium name="The Broad Institute Genome Sequencing Center for Infectious Disease"/>
            <person name="Wu L."/>
            <person name="Ma J."/>
        </authorList>
    </citation>
    <scope>NUCLEOTIDE SEQUENCE [LARGE SCALE GENOMIC DNA]</scope>
    <source>
        <strain evidence="3">JCM 17688</strain>
    </source>
</reference>
<dbReference type="EMBL" id="BAABFR010000062">
    <property type="protein sequence ID" value="GAA4398490.1"/>
    <property type="molecule type" value="Genomic_DNA"/>
</dbReference>
<dbReference type="Proteomes" id="UP001500635">
    <property type="component" value="Unassembled WGS sequence"/>
</dbReference>
<evidence type="ECO:0000313" key="2">
    <source>
        <dbReference type="EMBL" id="GAA4398490.1"/>
    </source>
</evidence>
<keyword evidence="3" id="KW-1185">Reference proteome</keyword>
<organism evidence="2 3">
    <name type="scientific">Tsukamurella soli</name>
    <dbReference type="NCBI Taxonomy" id="644556"/>
    <lineage>
        <taxon>Bacteria</taxon>
        <taxon>Bacillati</taxon>
        <taxon>Actinomycetota</taxon>
        <taxon>Actinomycetes</taxon>
        <taxon>Mycobacteriales</taxon>
        <taxon>Tsukamurellaceae</taxon>
        <taxon>Tsukamurella</taxon>
    </lineage>
</organism>
<name>A0ABP8K0D5_9ACTN</name>
<sequence>MTSFEGMATDQNTGTEDASEISSLSETPQEAAQDDTDAQLAAEESVGADLAGDVVPGPGGTYDEIAPDDGA</sequence>
<gene>
    <name evidence="2" type="ORF">GCM10023147_34770</name>
</gene>
<evidence type="ECO:0000313" key="3">
    <source>
        <dbReference type="Proteomes" id="UP001500635"/>
    </source>
</evidence>
<comment type="caution">
    <text evidence="2">The sequence shown here is derived from an EMBL/GenBank/DDBJ whole genome shotgun (WGS) entry which is preliminary data.</text>
</comment>